<feature type="region of interest" description="Disordered" evidence="1">
    <location>
        <begin position="1"/>
        <end position="30"/>
    </location>
</feature>
<keyword evidence="3" id="KW-1185">Reference proteome</keyword>
<dbReference type="EMBL" id="JAFIMR010000006">
    <property type="protein sequence ID" value="KAI1877789.1"/>
    <property type="molecule type" value="Genomic_DNA"/>
</dbReference>
<comment type="caution">
    <text evidence="2">The sequence shown here is derived from an EMBL/GenBank/DDBJ whole genome shotgun (WGS) entry which is preliminary data.</text>
</comment>
<dbReference type="Proteomes" id="UP000829685">
    <property type="component" value="Unassembled WGS sequence"/>
</dbReference>
<evidence type="ECO:0000313" key="3">
    <source>
        <dbReference type="Proteomes" id="UP000829685"/>
    </source>
</evidence>
<protein>
    <submittedName>
        <fullName evidence="2">Uncharacterized protein</fullName>
    </submittedName>
</protein>
<name>A0A9Q0ATU4_9PEZI</name>
<dbReference type="AlphaFoldDB" id="A0A9Q0ATU4"/>
<evidence type="ECO:0000313" key="2">
    <source>
        <dbReference type="EMBL" id="KAI1877789.1"/>
    </source>
</evidence>
<organism evidence="2 3">
    <name type="scientific">Neoarthrinium moseri</name>
    <dbReference type="NCBI Taxonomy" id="1658444"/>
    <lineage>
        <taxon>Eukaryota</taxon>
        <taxon>Fungi</taxon>
        <taxon>Dikarya</taxon>
        <taxon>Ascomycota</taxon>
        <taxon>Pezizomycotina</taxon>
        <taxon>Sordariomycetes</taxon>
        <taxon>Xylariomycetidae</taxon>
        <taxon>Amphisphaeriales</taxon>
        <taxon>Apiosporaceae</taxon>
        <taxon>Neoarthrinium</taxon>
    </lineage>
</organism>
<accession>A0A9Q0ATU4</accession>
<sequence>MSNAAMPSVALSPSAATGDDPRQSADLAGGCMSPHYPLNDELEFDRYEHHAVGARDVMVHRIMENYMFPKKVKPKIMHRRIGQEFSFGPIKAQDSTLGLDLQCVWRMLATEWDLTEQPKFPHDHKSKGPRTTLWRNRRGYQLSTDPYALPQLQDMVLGLVQRHFLELSDPTLRAVLKGLKQHHTPSPTQSSPGWTSTMLDHLRGYQKHALEHQRYVVFSGGTQAPVKGSKSVAENFFVSLLRDDLLYRVYSLKWISVWGRRPIRNYELRNLDYGKFIEAWRTGATPRVELCDHTFSRPAPIAAGQGVSEEKSQSYTH</sequence>
<gene>
    <name evidence="2" type="ORF">JX265_003797</name>
</gene>
<reference evidence="2" key="1">
    <citation type="submission" date="2021-03" db="EMBL/GenBank/DDBJ databases">
        <title>Revisited historic fungal species revealed as producer of novel bioactive compounds through whole genome sequencing and comparative genomics.</title>
        <authorList>
            <person name="Vignolle G.A."/>
            <person name="Hochenegger N."/>
            <person name="Mach R.L."/>
            <person name="Mach-Aigner A.R."/>
            <person name="Javad Rahimi M."/>
            <person name="Salim K.A."/>
            <person name="Chan C.M."/>
            <person name="Lim L.B.L."/>
            <person name="Cai F."/>
            <person name="Druzhinina I.S."/>
            <person name="U'Ren J.M."/>
            <person name="Derntl C."/>
        </authorList>
    </citation>
    <scope>NUCLEOTIDE SEQUENCE</scope>
    <source>
        <strain evidence="2">TUCIM 5799</strain>
    </source>
</reference>
<proteinExistence type="predicted"/>
<evidence type="ECO:0000256" key="1">
    <source>
        <dbReference type="SAM" id="MobiDB-lite"/>
    </source>
</evidence>